<sequence>MDDEDDLIIAFRNYPDVVLSCRFATKQEYENYLSKRLSTVLELNRFEKYPRIKFQTLDVLLQYRLYKISSPRIQATMFESSKALSKFSKNRPRIFVIKYSSWDDADKCPRSFFKYFDNVVIHILKDITSFTGGKKVGNIWNHVYFHLTKWLCLEQMPTLDVVKLTSNKPILKVLTLKLDDELKSYANFALLMDVLDTLPCLEFLQLEISTLPCGWEKLFYGRFQKLK</sequence>
<dbReference type="Proteomes" id="UP000887576">
    <property type="component" value="Unplaced"/>
</dbReference>
<organism evidence="1 2">
    <name type="scientific">Panagrolaimus sp. JU765</name>
    <dbReference type="NCBI Taxonomy" id="591449"/>
    <lineage>
        <taxon>Eukaryota</taxon>
        <taxon>Metazoa</taxon>
        <taxon>Ecdysozoa</taxon>
        <taxon>Nematoda</taxon>
        <taxon>Chromadorea</taxon>
        <taxon>Rhabditida</taxon>
        <taxon>Tylenchina</taxon>
        <taxon>Panagrolaimomorpha</taxon>
        <taxon>Panagrolaimoidea</taxon>
        <taxon>Panagrolaimidae</taxon>
        <taxon>Panagrolaimus</taxon>
    </lineage>
</organism>
<dbReference type="WBParaSite" id="JU765_v2.g17225.t1">
    <property type="protein sequence ID" value="JU765_v2.g17225.t1"/>
    <property type="gene ID" value="JU765_v2.g17225"/>
</dbReference>
<reference evidence="2" key="1">
    <citation type="submission" date="2022-11" db="UniProtKB">
        <authorList>
            <consortium name="WormBaseParasite"/>
        </authorList>
    </citation>
    <scope>IDENTIFICATION</scope>
</reference>
<accession>A0AC34QL22</accession>
<evidence type="ECO:0000313" key="1">
    <source>
        <dbReference type="Proteomes" id="UP000887576"/>
    </source>
</evidence>
<name>A0AC34QL22_9BILA</name>
<protein>
    <submittedName>
        <fullName evidence="2">Maturase K</fullName>
    </submittedName>
</protein>
<evidence type="ECO:0000313" key="2">
    <source>
        <dbReference type="WBParaSite" id="JU765_v2.g17225.t1"/>
    </source>
</evidence>
<proteinExistence type="predicted"/>